<dbReference type="AlphaFoldDB" id="A0A9W9DLD4"/>
<organism evidence="2 3">
    <name type="scientific">Lentinula lateritia</name>
    <dbReference type="NCBI Taxonomy" id="40482"/>
    <lineage>
        <taxon>Eukaryota</taxon>
        <taxon>Fungi</taxon>
        <taxon>Dikarya</taxon>
        <taxon>Basidiomycota</taxon>
        <taxon>Agaricomycotina</taxon>
        <taxon>Agaricomycetes</taxon>
        <taxon>Agaricomycetidae</taxon>
        <taxon>Agaricales</taxon>
        <taxon>Marasmiineae</taxon>
        <taxon>Omphalotaceae</taxon>
        <taxon>Lentinula</taxon>
    </lineage>
</organism>
<keyword evidence="1" id="KW-0732">Signal</keyword>
<feature type="chain" id="PRO_5040948370" description="Secreted protein" evidence="1">
    <location>
        <begin position="24"/>
        <end position="102"/>
    </location>
</feature>
<reference evidence="2" key="1">
    <citation type="submission" date="2022-08" db="EMBL/GenBank/DDBJ databases">
        <authorList>
            <consortium name="DOE Joint Genome Institute"/>
            <person name="Min B."/>
            <person name="Riley R."/>
            <person name="Sierra-Patev S."/>
            <person name="Naranjo-Ortiz M."/>
            <person name="Looney B."/>
            <person name="Konkel Z."/>
            <person name="Slot J.C."/>
            <person name="Sakamoto Y."/>
            <person name="Steenwyk J.L."/>
            <person name="Rokas A."/>
            <person name="Carro J."/>
            <person name="Camarero S."/>
            <person name="Ferreira P."/>
            <person name="Molpeceres G."/>
            <person name="Ruiz-Duenas F.J."/>
            <person name="Serrano A."/>
            <person name="Henrissat B."/>
            <person name="Drula E."/>
            <person name="Hughes K.W."/>
            <person name="Mata J.L."/>
            <person name="Ishikawa N.K."/>
            <person name="Vargas-Isla R."/>
            <person name="Ushijima S."/>
            <person name="Smith C.A."/>
            <person name="Ahrendt S."/>
            <person name="Andreopoulos W."/>
            <person name="He G."/>
            <person name="Labutti K."/>
            <person name="Lipzen A."/>
            <person name="Ng V."/>
            <person name="Sandor L."/>
            <person name="Barry K."/>
            <person name="Martinez A.T."/>
            <person name="Xiao Y."/>
            <person name="Gibbons J.G."/>
            <person name="Terashima K."/>
            <person name="Hibbett D.S."/>
            <person name="Grigoriev I.V."/>
        </authorList>
    </citation>
    <scope>NUCLEOTIDE SEQUENCE</scope>
    <source>
        <strain evidence="2">Sp2 HRB7682 ss15</strain>
    </source>
</reference>
<proteinExistence type="predicted"/>
<name>A0A9W9DLD4_9AGAR</name>
<evidence type="ECO:0000313" key="2">
    <source>
        <dbReference type="EMBL" id="KAJ4475203.1"/>
    </source>
</evidence>
<evidence type="ECO:0000313" key="3">
    <source>
        <dbReference type="Proteomes" id="UP001150238"/>
    </source>
</evidence>
<comment type="caution">
    <text evidence="2">The sequence shown here is derived from an EMBL/GenBank/DDBJ whole genome shotgun (WGS) entry which is preliminary data.</text>
</comment>
<protein>
    <recommendedName>
        <fullName evidence="4">Secreted protein</fullName>
    </recommendedName>
</protein>
<evidence type="ECO:0008006" key="4">
    <source>
        <dbReference type="Google" id="ProtNLM"/>
    </source>
</evidence>
<gene>
    <name evidence="2" type="ORF">C8J55DRAFT_517593</name>
</gene>
<dbReference type="Proteomes" id="UP001150238">
    <property type="component" value="Unassembled WGS sequence"/>
</dbReference>
<accession>A0A9W9DLD4</accession>
<evidence type="ECO:0000256" key="1">
    <source>
        <dbReference type="SAM" id="SignalP"/>
    </source>
</evidence>
<sequence length="102" mass="11145">MPTHSVGASFCLLYSALTTPAAAEAALGCTAQRRCIILSLWLPPPAPCFSSPLLQPLQLKMFLDPFINTTHVPDFLAVFLSLCTHNALAYSTNFAYCHRSCR</sequence>
<feature type="signal peptide" evidence="1">
    <location>
        <begin position="1"/>
        <end position="23"/>
    </location>
</feature>
<reference evidence="2" key="2">
    <citation type="journal article" date="2023" name="Proc. Natl. Acad. Sci. U.S.A.">
        <title>A global phylogenomic analysis of the shiitake genus Lentinula.</title>
        <authorList>
            <person name="Sierra-Patev S."/>
            <person name="Min B."/>
            <person name="Naranjo-Ortiz M."/>
            <person name="Looney B."/>
            <person name="Konkel Z."/>
            <person name="Slot J.C."/>
            <person name="Sakamoto Y."/>
            <person name="Steenwyk J.L."/>
            <person name="Rokas A."/>
            <person name="Carro J."/>
            <person name="Camarero S."/>
            <person name="Ferreira P."/>
            <person name="Molpeceres G."/>
            <person name="Ruiz-Duenas F.J."/>
            <person name="Serrano A."/>
            <person name="Henrissat B."/>
            <person name="Drula E."/>
            <person name="Hughes K.W."/>
            <person name="Mata J.L."/>
            <person name="Ishikawa N.K."/>
            <person name="Vargas-Isla R."/>
            <person name="Ushijima S."/>
            <person name="Smith C.A."/>
            <person name="Donoghue J."/>
            <person name="Ahrendt S."/>
            <person name="Andreopoulos W."/>
            <person name="He G."/>
            <person name="LaButti K."/>
            <person name="Lipzen A."/>
            <person name="Ng V."/>
            <person name="Riley R."/>
            <person name="Sandor L."/>
            <person name="Barry K."/>
            <person name="Martinez A.T."/>
            <person name="Xiao Y."/>
            <person name="Gibbons J.G."/>
            <person name="Terashima K."/>
            <person name="Grigoriev I.V."/>
            <person name="Hibbett D."/>
        </authorList>
    </citation>
    <scope>NUCLEOTIDE SEQUENCE</scope>
    <source>
        <strain evidence="2">Sp2 HRB7682 ss15</strain>
    </source>
</reference>
<dbReference type="EMBL" id="JANVFS010000022">
    <property type="protein sequence ID" value="KAJ4475203.1"/>
    <property type="molecule type" value="Genomic_DNA"/>
</dbReference>